<sequence>MALNGREEKALSEIAQWEDKLAQYESNDLELTYDKYLEKAFLLLPEKTQQQFFASLDNWLFHLHALIQSSQLQLDAKERILSAGRIFDAGIETVEDLASLDINQLQYIANQQIARHRLYSFAQGGASGTGGVLLLGSDLPAMAVINLRAVQLIAMTYGIEVNTPYEMMASLKVFCASILPPRLQGQAWEQLLAELENAEEAYFYEGQEELTDIAWMGQPIKQLFKGLAIAAFKRKSIQGIPLVSMAIGAGANYQFTRKVTDFAHKYYQYRYLLKKQGEVR</sequence>
<protein>
    <submittedName>
        <fullName evidence="1">EcsC family protein</fullName>
    </submittedName>
</protein>
<accession>A0A5D4R5A9</accession>
<dbReference type="RefSeq" id="WP_148976379.1">
    <property type="nucleotide sequence ID" value="NZ_JBNIKU010000001.1"/>
</dbReference>
<dbReference type="Proteomes" id="UP000322139">
    <property type="component" value="Unassembled WGS sequence"/>
</dbReference>
<evidence type="ECO:0000313" key="1">
    <source>
        <dbReference type="EMBL" id="TYS45381.1"/>
    </source>
</evidence>
<dbReference type="Pfam" id="PF12787">
    <property type="entry name" value="EcsC"/>
    <property type="match status" value="1"/>
</dbReference>
<dbReference type="PANTHER" id="PTHR41260">
    <property type="entry name" value="PROTEIN ECSC"/>
    <property type="match status" value="1"/>
</dbReference>
<name>A0A5D4R5A9_9BACI</name>
<dbReference type="AlphaFoldDB" id="A0A5D4R5A9"/>
<gene>
    <name evidence="1" type="ORF">FZD51_19990</name>
</gene>
<organism evidence="1 2">
    <name type="scientific">Bacillus infantis</name>
    <dbReference type="NCBI Taxonomy" id="324767"/>
    <lineage>
        <taxon>Bacteria</taxon>
        <taxon>Bacillati</taxon>
        <taxon>Bacillota</taxon>
        <taxon>Bacilli</taxon>
        <taxon>Bacillales</taxon>
        <taxon>Bacillaceae</taxon>
        <taxon>Bacillus</taxon>
    </lineage>
</organism>
<reference evidence="1 2" key="1">
    <citation type="submission" date="2019-08" db="EMBL/GenBank/DDBJ databases">
        <title>Bacillus genomes from the desert of Cuatro Cienegas, Coahuila.</title>
        <authorList>
            <person name="Olmedo-Alvarez G."/>
        </authorList>
    </citation>
    <scope>NUCLEOTIDE SEQUENCE [LARGE SCALE GENOMIC DNA]</scope>
    <source>
        <strain evidence="1 2">CH446_14T</strain>
    </source>
</reference>
<dbReference type="PANTHER" id="PTHR41260:SF1">
    <property type="entry name" value="PROTEIN ECSC"/>
    <property type="match status" value="1"/>
</dbReference>
<dbReference type="InterPro" id="IPR024787">
    <property type="entry name" value="EcsC"/>
</dbReference>
<proteinExistence type="predicted"/>
<comment type="caution">
    <text evidence="1">The sequence shown here is derived from an EMBL/GenBank/DDBJ whole genome shotgun (WGS) entry which is preliminary data.</text>
</comment>
<evidence type="ECO:0000313" key="2">
    <source>
        <dbReference type="Proteomes" id="UP000322139"/>
    </source>
</evidence>
<dbReference type="EMBL" id="VTER01000011">
    <property type="protein sequence ID" value="TYS45381.1"/>
    <property type="molecule type" value="Genomic_DNA"/>
</dbReference>